<evidence type="ECO:0000256" key="2">
    <source>
        <dbReference type="ARBA" id="ARBA00004319"/>
    </source>
</evidence>
<organism evidence="15 16">
    <name type="scientific">Clytia hemisphaerica</name>
    <dbReference type="NCBI Taxonomy" id="252671"/>
    <lineage>
        <taxon>Eukaryota</taxon>
        <taxon>Metazoa</taxon>
        <taxon>Cnidaria</taxon>
        <taxon>Hydrozoa</taxon>
        <taxon>Hydroidolina</taxon>
        <taxon>Leptothecata</taxon>
        <taxon>Obeliida</taxon>
        <taxon>Clytiidae</taxon>
        <taxon>Clytia</taxon>
    </lineage>
</organism>
<evidence type="ECO:0000313" key="15">
    <source>
        <dbReference type="EnsemblMetazoa" id="CLYHEMP009596.1"/>
    </source>
</evidence>
<dbReference type="GO" id="GO:0006457">
    <property type="term" value="P:protein folding"/>
    <property type="evidence" value="ECO:0007669"/>
    <property type="project" value="TreeGrafter"/>
</dbReference>
<dbReference type="OrthoDB" id="427280at2759"/>
<dbReference type="GO" id="GO:0034976">
    <property type="term" value="P:response to endoplasmic reticulum stress"/>
    <property type="evidence" value="ECO:0007669"/>
    <property type="project" value="TreeGrafter"/>
</dbReference>
<dbReference type="Pfam" id="PF00085">
    <property type="entry name" value="Thioredoxin"/>
    <property type="match status" value="2"/>
</dbReference>
<keyword evidence="7" id="KW-0256">Endoplasmic reticulum</keyword>
<dbReference type="EnsemblMetazoa" id="CLYHEMT009596.1">
    <property type="protein sequence ID" value="CLYHEMP009596.1"/>
    <property type="gene ID" value="CLYHEMG009596"/>
</dbReference>
<feature type="disulfide bond" description="Redox-active" evidence="11">
    <location>
        <begin position="394"/>
        <end position="397"/>
    </location>
</feature>
<dbReference type="FunFam" id="3.40.30.10:FF:000077">
    <property type="entry name" value="Protein disulfide-isomerase"/>
    <property type="match status" value="1"/>
</dbReference>
<feature type="domain" description="Thioredoxin" evidence="14">
    <location>
        <begin position="344"/>
        <end position="473"/>
    </location>
</feature>
<dbReference type="Gene3D" id="3.40.30.10">
    <property type="entry name" value="Glutaredoxin"/>
    <property type="match status" value="4"/>
</dbReference>
<keyword evidence="6" id="KW-0677">Repeat</keyword>
<dbReference type="PROSITE" id="PS51352">
    <property type="entry name" value="THIOREDOXIN_2"/>
    <property type="match status" value="2"/>
</dbReference>
<keyword evidence="9 13" id="KW-0413">Isomerase</keyword>
<evidence type="ECO:0000256" key="3">
    <source>
        <dbReference type="ARBA" id="ARBA00006347"/>
    </source>
</evidence>
<dbReference type="InterPro" id="IPR036249">
    <property type="entry name" value="Thioredoxin-like_sf"/>
</dbReference>
<dbReference type="InterPro" id="IPR013766">
    <property type="entry name" value="Thioredoxin_domain"/>
</dbReference>
<dbReference type="SUPFAM" id="SSF52833">
    <property type="entry name" value="Thioredoxin-like"/>
    <property type="match status" value="4"/>
</dbReference>
<dbReference type="GO" id="GO:0005788">
    <property type="term" value="C:endoplasmic reticulum lumen"/>
    <property type="evidence" value="ECO:0007669"/>
    <property type="project" value="UniProtKB-SubCell"/>
</dbReference>
<dbReference type="Proteomes" id="UP000594262">
    <property type="component" value="Unplaced"/>
</dbReference>
<dbReference type="AlphaFoldDB" id="A0A7M5V4B6"/>
<evidence type="ECO:0000256" key="9">
    <source>
        <dbReference type="ARBA" id="ARBA00023235"/>
    </source>
</evidence>
<dbReference type="NCBIfam" id="TIGR01130">
    <property type="entry name" value="ER_PDI_fam"/>
    <property type="match status" value="1"/>
</dbReference>
<evidence type="ECO:0000256" key="12">
    <source>
        <dbReference type="RuleBase" id="RU004208"/>
    </source>
</evidence>
<dbReference type="Pfam" id="PF13848">
    <property type="entry name" value="Thioredoxin_6"/>
    <property type="match status" value="1"/>
</dbReference>
<keyword evidence="8 11" id="KW-1015">Disulfide bond</keyword>
<dbReference type="EC" id="5.3.4.1" evidence="4 13"/>
<evidence type="ECO:0000256" key="6">
    <source>
        <dbReference type="ARBA" id="ARBA00022737"/>
    </source>
</evidence>
<feature type="chain" id="PRO_5029941358" description="Protein disulfide-isomerase" evidence="13">
    <location>
        <begin position="17"/>
        <end position="492"/>
    </location>
</feature>
<evidence type="ECO:0000256" key="4">
    <source>
        <dbReference type="ARBA" id="ARBA00012723"/>
    </source>
</evidence>
<evidence type="ECO:0000259" key="14">
    <source>
        <dbReference type="PROSITE" id="PS51352"/>
    </source>
</evidence>
<dbReference type="NCBIfam" id="TIGR01126">
    <property type="entry name" value="pdi_dom"/>
    <property type="match status" value="2"/>
</dbReference>
<keyword evidence="16" id="KW-1185">Reference proteome</keyword>
<feature type="signal peptide" evidence="13">
    <location>
        <begin position="1"/>
        <end position="16"/>
    </location>
</feature>
<evidence type="ECO:0000256" key="5">
    <source>
        <dbReference type="ARBA" id="ARBA00022729"/>
    </source>
</evidence>
<protein>
    <recommendedName>
        <fullName evidence="4 13">Protein disulfide-isomerase</fullName>
        <ecNumber evidence="4 13">5.3.4.1</ecNumber>
    </recommendedName>
</protein>
<evidence type="ECO:0000256" key="13">
    <source>
        <dbReference type="RuleBase" id="RU361130"/>
    </source>
</evidence>
<dbReference type="InterPro" id="IPR017937">
    <property type="entry name" value="Thioredoxin_CS"/>
</dbReference>
<dbReference type="GeneID" id="136819040"/>
<dbReference type="FunFam" id="3.40.30.10:FF:000045">
    <property type="entry name" value="Disulfide-isomerase A3"/>
    <property type="match status" value="1"/>
</dbReference>
<comment type="catalytic activity">
    <reaction evidence="1 13">
        <text>Catalyzes the rearrangement of -S-S- bonds in proteins.</text>
        <dbReference type="EC" id="5.3.4.1"/>
    </reaction>
</comment>
<dbReference type="PANTHER" id="PTHR18929:SF132">
    <property type="entry name" value="PROTEIN DISULFIDE-ISOMERASE A3"/>
    <property type="match status" value="1"/>
</dbReference>
<dbReference type="InterPro" id="IPR005792">
    <property type="entry name" value="Prot_disulphide_isomerase"/>
</dbReference>
<evidence type="ECO:0000256" key="7">
    <source>
        <dbReference type="ARBA" id="ARBA00022824"/>
    </source>
</evidence>
<evidence type="ECO:0000256" key="1">
    <source>
        <dbReference type="ARBA" id="ARBA00001182"/>
    </source>
</evidence>
<sequence length="492" mass="55056">MKIILTLAALISACLASDVLDLGDSNFKDGVANQDIMLVEFFAPWCGHCKRLAPEYETAATTLKSNDPPVLLAKVDCTEAGKETCSQYGVSGYPTLKIFRGGEMSADYDGPRDSAGIVTYMKKNAGPSSITLKDAAHFKKKMESAEDMLVVGFFSEESDLYKQYMKVADQKRSDFAFAHSLDADINKDAGHENEIVLFKPKHLHAKFEEPKEILNDQSATTGDIVRFIDEKQVGLVGHMTPPKEAFFKKPQVVVYYNIDWKRDMKGSRYWRNRVARVAKKFVGEIHFAIASRSDYSRQLSDLALPESKDAVHAVAKNIKGQQFRMSDSYDKFDVANLEKFVIEFKEDKLKPFIKSEPIPENNDGPVKVVVGETFNEIVNDPTKDVLVEFYAPWCGHCKTLEPKFNELGEKLAGVKDVVIAKVDATANGVPPPYDVQGFPTLYWAPMGSKDSPKKYQGGREVNDFIDFIKREATNPVVLEDGKKKKKKAKTDL</sequence>
<evidence type="ECO:0000313" key="16">
    <source>
        <dbReference type="Proteomes" id="UP000594262"/>
    </source>
</evidence>
<proteinExistence type="inferred from homology"/>
<comment type="subcellular location">
    <subcellularLocation>
        <location evidence="2">Endoplasmic reticulum lumen</location>
    </subcellularLocation>
</comment>
<evidence type="ECO:0000256" key="11">
    <source>
        <dbReference type="PIRSR" id="PIRSR605792-51"/>
    </source>
</evidence>
<feature type="disulfide bond" description="Redox-active" evidence="11">
    <location>
        <begin position="46"/>
        <end position="49"/>
    </location>
</feature>
<keyword evidence="10 11" id="KW-0676">Redox-active center</keyword>
<dbReference type="FunFam" id="3.40.30.10:FF:000017">
    <property type="entry name" value="Protein disulfide-isomerase A4"/>
    <property type="match status" value="1"/>
</dbReference>
<dbReference type="PRINTS" id="PR00421">
    <property type="entry name" value="THIOREDOXIN"/>
</dbReference>
<dbReference type="CDD" id="cd02961">
    <property type="entry name" value="PDI_a_family"/>
    <property type="match status" value="1"/>
</dbReference>
<accession>A0A7M5V4B6</accession>
<dbReference type="GO" id="GO:0003756">
    <property type="term" value="F:protein disulfide isomerase activity"/>
    <property type="evidence" value="ECO:0007669"/>
    <property type="project" value="UniProtKB-EC"/>
</dbReference>
<comment type="similarity">
    <text evidence="3 12">Belongs to the protein disulfide isomerase family.</text>
</comment>
<dbReference type="RefSeq" id="XP_066931305.1">
    <property type="nucleotide sequence ID" value="XM_067075204.1"/>
</dbReference>
<dbReference type="PROSITE" id="PS00194">
    <property type="entry name" value="THIOREDOXIN_1"/>
    <property type="match status" value="2"/>
</dbReference>
<keyword evidence="5 13" id="KW-0732">Signal</keyword>
<evidence type="ECO:0000256" key="8">
    <source>
        <dbReference type="ARBA" id="ARBA00023157"/>
    </source>
</evidence>
<dbReference type="CDD" id="cd02995">
    <property type="entry name" value="PDI_a_PDI_a'_C"/>
    <property type="match status" value="1"/>
</dbReference>
<feature type="domain" description="Thioredoxin" evidence="14">
    <location>
        <begin position="4"/>
        <end position="126"/>
    </location>
</feature>
<dbReference type="PANTHER" id="PTHR18929">
    <property type="entry name" value="PROTEIN DISULFIDE ISOMERASE"/>
    <property type="match status" value="1"/>
</dbReference>
<evidence type="ECO:0000256" key="10">
    <source>
        <dbReference type="ARBA" id="ARBA00023284"/>
    </source>
</evidence>
<dbReference type="InterPro" id="IPR005788">
    <property type="entry name" value="PDI_thioredoxin-like_dom"/>
</dbReference>
<reference evidence="15" key="1">
    <citation type="submission" date="2021-01" db="UniProtKB">
        <authorList>
            <consortium name="EnsemblMetazoa"/>
        </authorList>
    </citation>
    <scope>IDENTIFICATION</scope>
</reference>
<name>A0A7M5V4B6_9CNID</name>